<keyword evidence="2" id="KW-1185">Reference proteome</keyword>
<accession>A0ABY1HI30</accession>
<protein>
    <recommendedName>
        <fullName evidence="3">Right handed beta helix domain-containing protein</fullName>
    </recommendedName>
</protein>
<sequence>MLLSENRSRFAKRDRWYTIGGLLLILLLVTPSPKTVKNWLIQHGFVAHSTDSNTKNKQLLNALLNAPLKYLNADNNIPNLQLDIKYQDWMRLVADRKQALKEGQIPTQRSEVKASVSYLKNKYSAKVRLQGDLLDHVAAPQRWSLRVELKGKSSLLKVKRFALLSPNVRGNHAPLLFTKTLEVAGFDIISPQHTPVNLTVNGTPWGLMLLEEVFAKELLANNNRTEGLILKLEQATQNEDNSQLHKIFRPKVFQQRDAISDPSLNKQRKIALTLLSDFLNQRRKASDVFDSRKLGQYIATVDLWSAWHAFSWNNLRFYYNPHTAKLEPIQSDEALSPVPDKILLQPVSAQFPLIQAMLDDDKVKDQYDKALNHLITLVNNKKLPEQLNILQQQVIKKMQHGSPLLQSYNFDSLTAHARCLANGCQSLPTMPTDWHRHVDTFSAELPWDLASQFRYSNNEKQLQLRNNNQAAVSIIDIVVSDKWGSEISLIDAPELPFTLTSNQSDSSLIIDNDQAYNIKLLSRQNNKKLQTYRFELNASATSFLPRPLPMLQESDVLAKYDFIQVQQDGWYFKPGNWQINDYLITPEDTRVYIPENTNLRFSKNAGMLIFGQLDIDGSTQYPVTLTASSKKTWQGIAVFGSGSKSTIQHLDMVASASPKQGNWQPRGALYMYDVNLNASNITLRNNRSEDALNMINSKFNLTKLIIENAYSDGFDCDFCKGTISDSQFNTVGVRSGGDAIDISGSNIIVRNSKFNQIRDKAISAGEHSSVDAVNIQVSNAAFGIVAKDGSQVIAADINAVDIKHYLFMSYMKKPFFGGARLQASNFNCDNCSNISMLQKNNYLSLDGQQQTAKKLNVKKLYTSSMRSDKPK</sequence>
<dbReference type="Pfam" id="PF08757">
    <property type="entry name" value="CotH"/>
    <property type="match status" value="1"/>
</dbReference>
<dbReference type="RefSeq" id="WP_045108567.1">
    <property type="nucleotide sequence ID" value="NZ_CAWQZC010000103.1"/>
</dbReference>
<dbReference type="InterPro" id="IPR011050">
    <property type="entry name" value="Pectin_lyase_fold/virulence"/>
</dbReference>
<dbReference type="InterPro" id="IPR014867">
    <property type="entry name" value="Spore_coat_CotH_CotH2/3/7"/>
</dbReference>
<dbReference type="Gene3D" id="2.160.20.10">
    <property type="entry name" value="Single-stranded right-handed beta-helix, Pectin lyase-like"/>
    <property type="match status" value="1"/>
</dbReference>
<dbReference type="GeneID" id="61296486"/>
<reference evidence="1 2" key="1">
    <citation type="submission" date="2016-11" db="EMBL/GenBank/DDBJ databases">
        <authorList>
            <person name="Klemetsen T."/>
        </authorList>
    </citation>
    <scope>NUCLEOTIDE SEQUENCE [LARGE SCALE GENOMIC DNA]</scope>
    <source>
        <strain evidence="1">MT 2528</strain>
    </source>
</reference>
<dbReference type="EMBL" id="FPLJ01000059">
    <property type="protein sequence ID" value="SGY93790.1"/>
    <property type="molecule type" value="Genomic_DNA"/>
</dbReference>
<organism evidence="1 2">
    <name type="scientific">Moritella viscosa</name>
    <dbReference type="NCBI Taxonomy" id="80854"/>
    <lineage>
        <taxon>Bacteria</taxon>
        <taxon>Pseudomonadati</taxon>
        <taxon>Pseudomonadota</taxon>
        <taxon>Gammaproteobacteria</taxon>
        <taxon>Alteromonadales</taxon>
        <taxon>Moritellaceae</taxon>
        <taxon>Moritella</taxon>
    </lineage>
</organism>
<evidence type="ECO:0000313" key="1">
    <source>
        <dbReference type="EMBL" id="SGY93790.1"/>
    </source>
</evidence>
<comment type="caution">
    <text evidence="1">The sequence shown here is derived from an EMBL/GenBank/DDBJ whole genome shotgun (WGS) entry which is preliminary data.</text>
</comment>
<name>A0ABY1HI30_9GAMM</name>
<dbReference type="Proteomes" id="UP000182660">
    <property type="component" value="Unassembled WGS sequence"/>
</dbReference>
<dbReference type="SUPFAM" id="SSF51126">
    <property type="entry name" value="Pectin lyase-like"/>
    <property type="match status" value="1"/>
</dbReference>
<evidence type="ECO:0008006" key="3">
    <source>
        <dbReference type="Google" id="ProtNLM"/>
    </source>
</evidence>
<dbReference type="InterPro" id="IPR012334">
    <property type="entry name" value="Pectin_lyas_fold"/>
</dbReference>
<proteinExistence type="predicted"/>
<gene>
    <name evidence="1" type="ORF">MT2528_2646</name>
</gene>
<evidence type="ECO:0000313" key="2">
    <source>
        <dbReference type="Proteomes" id="UP000182660"/>
    </source>
</evidence>